<proteinExistence type="predicted"/>
<protein>
    <recommendedName>
        <fullName evidence="4">CopG family transcriptional regulator</fullName>
    </recommendedName>
</protein>
<dbReference type="Proteomes" id="UP001609175">
    <property type="component" value="Unassembled WGS sequence"/>
</dbReference>
<dbReference type="RefSeq" id="WP_395114671.1">
    <property type="nucleotide sequence ID" value="NZ_JBIMSO010000050.1"/>
</dbReference>
<evidence type="ECO:0000313" key="2">
    <source>
        <dbReference type="EMBL" id="MFH5209040.1"/>
    </source>
</evidence>
<feature type="compositionally biased region" description="Basic and acidic residues" evidence="1">
    <location>
        <begin position="26"/>
        <end position="37"/>
    </location>
</feature>
<accession>A0ABW7JMS8</accession>
<comment type="caution">
    <text evidence="2">The sequence shown here is derived from an EMBL/GenBank/DDBJ whole genome shotgun (WGS) entry which is preliminary data.</text>
</comment>
<gene>
    <name evidence="2" type="ORF">ACHIPZ_12675</name>
</gene>
<sequence length="63" mass="6902">MTQLVIEAIEQYVASLDDDQFADLVARTREPTDKPVDENPASGEKPTPAGYPSGWQPGRKARS</sequence>
<evidence type="ECO:0008006" key="4">
    <source>
        <dbReference type="Google" id="ProtNLM"/>
    </source>
</evidence>
<reference evidence="2 3" key="1">
    <citation type="submission" date="2024-10" db="EMBL/GenBank/DDBJ databases">
        <authorList>
            <person name="Riesco R."/>
        </authorList>
    </citation>
    <scope>NUCLEOTIDE SEQUENCE [LARGE SCALE GENOMIC DNA]</scope>
    <source>
        <strain evidence="2 3">NCIMB 15449</strain>
    </source>
</reference>
<organism evidence="2 3">
    <name type="scientific">Antrihabitans spumae</name>
    <dbReference type="NCBI Taxonomy" id="3373370"/>
    <lineage>
        <taxon>Bacteria</taxon>
        <taxon>Bacillati</taxon>
        <taxon>Actinomycetota</taxon>
        <taxon>Actinomycetes</taxon>
        <taxon>Mycobacteriales</taxon>
        <taxon>Nocardiaceae</taxon>
        <taxon>Antrihabitans</taxon>
    </lineage>
</organism>
<feature type="region of interest" description="Disordered" evidence="1">
    <location>
        <begin position="25"/>
        <end position="63"/>
    </location>
</feature>
<dbReference type="EMBL" id="JBIMSO010000050">
    <property type="protein sequence ID" value="MFH5209040.1"/>
    <property type="molecule type" value="Genomic_DNA"/>
</dbReference>
<evidence type="ECO:0000313" key="3">
    <source>
        <dbReference type="Proteomes" id="UP001609175"/>
    </source>
</evidence>
<evidence type="ECO:0000256" key="1">
    <source>
        <dbReference type="SAM" id="MobiDB-lite"/>
    </source>
</evidence>
<name>A0ABW7JMS8_9NOCA</name>